<dbReference type="Pfam" id="PF02631">
    <property type="entry name" value="RecX_HTH2"/>
    <property type="match status" value="1"/>
</dbReference>
<keyword evidence="4 5" id="KW-0963">Cytoplasm</keyword>
<dbReference type="PANTHER" id="PTHR33602">
    <property type="entry name" value="REGULATORY PROTEIN RECX FAMILY PROTEIN"/>
    <property type="match status" value="1"/>
</dbReference>
<comment type="subcellular location">
    <subcellularLocation>
        <location evidence="1 5">Cytoplasm</location>
    </subcellularLocation>
</comment>
<dbReference type="GO" id="GO:0006282">
    <property type="term" value="P:regulation of DNA repair"/>
    <property type="evidence" value="ECO:0007669"/>
    <property type="project" value="UniProtKB-UniRule"/>
</dbReference>
<dbReference type="NCBIfam" id="NF001057">
    <property type="entry name" value="PRK00117.3-3"/>
    <property type="match status" value="1"/>
</dbReference>
<evidence type="ECO:0000256" key="3">
    <source>
        <dbReference type="ARBA" id="ARBA00018111"/>
    </source>
</evidence>
<evidence type="ECO:0000256" key="4">
    <source>
        <dbReference type="ARBA" id="ARBA00022490"/>
    </source>
</evidence>
<dbReference type="Pfam" id="PF21981">
    <property type="entry name" value="RecX_HTH3"/>
    <property type="match status" value="1"/>
</dbReference>
<dbReference type="HAMAP" id="MF_01114">
    <property type="entry name" value="RecX"/>
    <property type="match status" value="1"/>
</dbReference>
<sequence length="150" mass="17575">MIKPSLSTMDHAMTILASRDHSTKEMAHKLKIKGHEEESIAKAIASLLEVNYLNDRRFAESYTRSRANKPLGPQRIKQELKQKGIKDDVISQVFEESDADWFELARELKQRKFGEEVTKDFKERAKQTRYLQYRGFGFEHIKYALEPNQD</sequence>
<dbReference type="InterPro" id="IPR003783">
    <property type="entry name" value="Regulatory_RecX"/>
</dbReference>
<dbReference type="InterPro" id="IPR053926">
    <property type="entry name" value="RecX_HTH_1st"/>
</dbReference>
<dbReference type="STRING" id="1792290.MSP8886_04329"/>
<dbReference type="RefSeq" id="WP_067021063.1">
    <property type="nucleotide sequence ID" value="NZ_FLOB01000023.1"/>
</dbReference>
<dbReference type="OrthoDB" id="7066780at2"/>
<evidence type="ECO:0000256" key="2">
    <source>
        <dbReference type="ARBA" id="ARBA00009695"/>
    </source>
</evidence>
<dbReference type="PANTHER" id="PTHR33602:SF1">
    <property type="entry name" value="REGULATORY PROTEIN RECX FAMILY PROTEIN"/>
    <property type="match status" value="1"/>
</dbReference>
<reference evidence="9 10" key="1">
    <citation type="submission" date="2016-06" db="EMBL/GenBank/DDBJ databases">
        <authorList>
            <person name="Kjaerup R.B."/>
            <person name="Dalgaard T.S."/>
            <person name="Juul-Madsen H.R."/>
        </authorList>
    </citation>
    <scope>NUCLEOTIDE SEQUENCE [LARGE SCALE GENOMIC DNA]</scope>
    <source>
        <strain evidence="9 10">CECT 8886</strain>
    </source>
</reference>
<name>A0A1A8TTU3_9GAMM</name>
<dbReference type="EMBL" id="FLOB01000023">
    <property type="protein sequence ID" value="SBS37945.1"/>
    <property type="molecule type" value="Genomic_DNA"/>
</dbReference>
<evidence type="ECO:0000259" key="6">
    <source>
        <dbReference type="Pfam" id="PF02631"/>
    </source>
</evidence>
<comment type="function">
    <text evidence="5">Modulates RecA activity.</text>
</comment>
<proteinExistence type="inferred from homology"/>
<dbReference type="GO" id="GO:0005737">
    <property type="term" value="C:cytoplasm"/>
    <property type="evidence" value="ECO:0007669"/>
    <property type="project" value="UniProtKB-SubCell"/>
</dbReference>
<organism evidence="9 10">
    <name type="scientific">Marinomonas spartinae</name>
    <dbReference type="NCBI Taxonomy" id="1792290"/>
    <lineage>
        <taxon>Bacteria</taxon>
        <taxon>Pseudomonadati</taxon>
        <taxon>Pseudomonadota</taxon>
        <taxon>Gammaproteobacteria</taxon>
        <taxon>Oceanospirillales</taxon>
        <taxon>Oceanospirillaceae</taxon>
        <taxon>Marinomonas</taxon>
    </lineage>
</organism>
<keyword evidence="10" id="KW-1185">Reference proteome</keyword>
<accession>A0A1A8TTU3</accession>
<feature type="domain" description="RecX second three-helical" evidence="6">
    <location>
        <begin position="54"/>
        <end position="93"/>
    </location>
</feature>
<dbReference type="InterPro" id="IPR053924">
    <property type="entry name" value="RecX_HTH_2nd"/>
</dbReference>
<evidence type="ECO:0000256" key="5">
    <source>
        <dbReference type="HAMAP-Rule" id="MF_01114"/>
    </source>
</evidence>
<dbReference type="Pfam" id="PF21982">
    <property type="entry name" value="RecX_HTH1"/>
    <property type="match status" value="1"/>
</dbReference>
<evidence type="ECO:0000256" key="1">
    <source>
        <dbReference type="ARBA" id="ARBA00004496"/>
    </source>
</evidence>
<gene>
    <name evidence="5 9" type="primary">recX</name>
    <name evidence="9" type="ORF">MSP8886_04329</name>
</gene>
<evidence type="ECO:0000313" key="10">
    <source>
        <dbReference type="Proteomes" id="UP000092544"/>
    </source>
</evidence>
<dbReference type="Gene3D" id="1.10.10.10">
    <property type="entry name" value="Winged helix-like DNA-binding domain superfamily/Winged helix DNA-binding domain"/>
    <property type="match status" value="3"/>
</dbReference>
<dbReference type="Proteomes" id="UP000092544">
    <property type="component" value="Unassembled WGS sequence"/>
</dbReference>
<comment type="similarity">
    <text evidence="2 5">Belongs to the RecX family.</text>
</comment>
<feature type="domain" description="RecX third three-helical" evidence="7">
    <location>
        <begin position="99"/>
        <end position="145"/>
    </location>
</feature>
<evidence type="ECO:0000259" key="7">
    <source>
        <dbReference type="Pfam" id="PF21981"/>
    </source>
</evidence>
<feature type="domain" description="RecX first three-helical" evidence="8">
    <location>
        <begin position="11"/>
        <end position="47"/>
    </location>
</feature>
<protein>
    <recommendedName>
        <fullName evidence="3 5">Regulatory protein RecX</fullName>
    </recommendedName>
</protein>
<evidence type="ECO:0000259" key="8">
    <source>
        <dbReference type="Pfam" id="PF21982"/>
    </source>
</evidence>
<evidence type="ECO:0000313" key="9">
    <source>
        <dbReference type="EMBL" id="SBS37945.1"/>
    </source>
</evidence>
<dbReference type="InterPro" id="IPR053925">
    <property type="entry name" value="RecX_HTH_3rd"/>
</dbReference>
<dbReference type="InterPro" id="IPR036388">
    <property type="entry name" value="WH-like_DNA-bd_sf"/>
</dbReference>
<dbReference type="AlphaFoldDB" id="A0A1A8TTU3"/>